<dbReference type="Proteomes" id="UP001234297">
    <property type="component" value="Chromosome 5"/>
</dbReference>
<gene>
    <name evidence="1" type="ORF">MRB53_019092</name>
</gene>
<evidence type="ECO:0000313" key="2">
    <source>
        <dbReference type="Proteomes" id="UP001234297"/>
    </source>
</evidence>
<sequence length="500" mass="56440">MVTAKIWLSELGLRGLRRLEPAKRPTTVGILAFETARTMSLLLSLYNSLSDSEVRALRLDVFRSEGVRYLNSTDEGFLLNLACSERIEDLDRVALAVSRLGKKCQAAELQGFDKIYDDLKIGSVDVMKLCFPEKKIAQKIQRIEKLISATAELYSGLEFLNEMEASERKLRQWMSCSGPTQAEAKSNPDQFLRKLALQRKHVRRMRAASLWNQPLEKIVPIMARLICNVFARICIVFGPYVSGLPHVVSDGRVLFIASPQRQLDDTGRSAPSCYTSAPLERSVAKDVIIRSSGPIPQKPKSVGVNIFRNRRPKQQETTGMWLGFGSEEKRRISRKRNPVTKEASKSTLGGSGLSSRYATVISVAERLVRCPDVVDEGTREELYEMLPEAVRVAVKTRLRGLRRCEGLGPSDADDWREALERMMDWLGPMAHSMLRWQTERSYEQQRFDSRPTVLLLQTLYFSDREKTEAAIVELLIGLSCICRYTNANTSSACSSQGLMY</sequence>
<comment type="caution">
    <text evidence="1">The sequence shown here is derived from an EMBL/GenBank/DDBJ whole genome shotgun (WGS) entry which is preliminary data.</text>
</comment>
<organism evidence="1 2">
    <name type="scientific">Persea americana</name>
    <name type="common">Avocado</name>
    <dbReference type="NCBI Taxonomy" id="3435"/>
    <lineage>
        <taxon>Eukaryota</taxon>
        <taxon>Viridiplantae</taxon>
        <taxon>Streptophyta</taxon>
        <taxon>Embryophyta</taxon>
        <taxon>Tracheophyta</taxon>
        <taxon>Spermatophyta</taxon>
        <taxon>Magnoliopsida</taxon>
        <taxon>Magnoliidae</taxon>
        <taxon>Laurales</taxon>
        <taxon>Lauraceae</taxon>
        <taxon>Persea</taxon>
    </lineage>
</organism>
<reference evidence="1 2" key="1">
    <citation type="journal article" date="2022" name="Hortic Res">
        <title>A haplotype resolved chromosomal level avocado genome allows analysis of novel avocado genes.</title>
        <authorList>
            <person name="Nath O."/>
            <person name="Fletcher S.J."/>
            <person name="Hayward A."/>
            <person name="Shaw L.M."/>
            <person name="Masouleh A.K."/>
            <person name="Furtado A."/>
            <person name="Henry R.J."/>
            <person name="Mitter N."/>
        </authorList>
    </citation>
    <scope>NUCLEOTIDE SEQUENCE [LARGE SCALE GENOMIC DNA]</scope>
    <source>
        <strain evidence="2">cv. Hass</strain>
    </source>
</reference>
<evidence type="ECO:0000313" key="1">
    <source>
        <dbReference type="EMBL" id="KAJ8642398.1"/>
    </source>
</evidence>
<keyword evidence="2" id="KW-1185">Reference proteome</keyword>
<dbReference type="EMBL" id="CM056813">
    <property type="protein sequence ID" value="KAJ8642398.1"/>
    <property type="molecule type" value="Genomic_DNA"/>
</dbReference>
<name>A0ACC2M9X8_PERAE</name>
<protein>
    <submittedName>
        <fullName evidence="1">Uncharacterized protein</fullName>
    </submittedName>
</protein>
<accession>A0ACC2M9X8</accession>
<proteinExistence type="predicted"/>